<protein>
    <submittedName>
        <fullName evidence="2">Carboxynorspermidine dehydrogenase</fullName>
    </submittedName>
</protein>
<sequence length="409" mass="44672">MTERRYDIVLYGATGFVGKQTVQYFSQHTRPGQLRWAIAGRNQQKLESVKAQVGTEVDVLVANSQNQAALDKIVSQTRVILNTAGPFALYGDKIVDACVRFKTHYVDITGETPWVKHLCDRYHEQASSDGTRIIPCCGFDSVPSDLGAYLAVLHLRRELGAPCQAVKAYFQMYGGFNGGTLASGFNLYDSAQVSQVSNPFLLNPTSEHSRVEIEQSRDPASPQYDADVGTWVGPFFMSPVNTRVVRRSSALSEQWQEPYGPGFTYQEYLKFNPPLAWLQAMGATAGMALFTGMVQQAPLRRLLQSRLPQPGSGPSEQTMKEGWFRCELLGIASNGRKVQGLICDQGDPGNRATVKFLCESALSLALNTDKLPGGQRGGLLTPATGLGGVLAERLRQAGMTLEISVVQAP</sequence>
<dbReference type="EMBL" id="CADCWO010000060">
    <property type="protein sequence ID" value="CAA9564969.1"/>
    <property type="molecule type" value="Genomic_DNA"/>
</dbReference>
<dbReference type="PANTHER" id="PTHR12286:SF5">
    <property type="entry name" value="SACCHAROPINE DEHYDROGENASE-LIKE OXIDOREDUCTASE"/>
    <property type="match status" value="1"/>
</dbReference>
<organism evidence="2">
    <name type="scientific">uncultured Synechococcales cyanobacterium</name>
    <dbReference type="NCBI Taxonomy" id="1936017"/>
    <lineage>
        <taxon>Bacteria</taxon>
        <taxon>Bacillati</taxon>
        <taxon>Cyanobacteriota</taxon>
        <taxon>Cyanophyceae</taxon>
        <taxon>Synechococcales</taxon>
        <taxon>environmental samples</taxon>
    </lineage>
</organism>
<dbReference type="InterPro" id="IPR036291">
    <property type="entry name" value="NAD(P)-bd_dom_sf"/>
</dbReference>
<dbReference type="AlphaFoldDB" id="A0A6J4V1Z3"/>
<dbReference type="PANTHER" id="PTHR12286">
    <property type="entry name" value="SACCHAROPINE DEHYDROGENASE-LIKE OXIDOREDUCTASE"/>
    <property type="match status" value="1"/>
</dbReference>
<reference evidence="2" key="1">
    <citation type="submission" date="2020-02" db="EMBL/GenBank/DDBJ databases">
        <authorList>
            <person name="Meier V. D."/>
        </authorList>
    </citation>
    <scope>NUCLEOTIDE SEQUENCE</scope>
    <source>
        <strain evidence="2">AVDCRST_MAG81</strain>
    </source>
</reference>
<gene>
    <name evidence="2" type="ORF">AVDCRST_MAG81-966</name>
</gene>
<dbReference type="SUPFAM" id="SSF51735">
    <property type="entry name" value="NAD(P)-binding Rossmann-fold domains"/>
    <property type="match status" value="1"/>
</dbReference>
<accession>A0A6J4V1Z3</accession>
<dbReference type="InterPro" id="IPR051276">
    <property type="entry name" value="Saccharopine_DH-like_oxidrdct"/>
</dbReference>
<dbReference type="GO" id="GO:0009247">
    <property type="term" value="P:glycolipid biosynthetic process"/>
    <property type="evidence" value="ECO:0007669"/>
    <property type="project" value="TreeGrafter"/>
</dbReference>
<evidence type="ECO:0000313" key="2">
    <source>
        <dbReference type="EMBL" id="CAA9564969.1"/>
    </source>
</evidence>
<feature type="domain" description="Saccharopine dehydrogenase NADP binding" evidence="1">
    <location>
        <begin position="8"/>
        <end position="133"/>
    </location>
</feature>
<dbReference type="Pfam" id="PF03435">
    <property type="entry name" value="Sacchrp_dh_NADP"/>
    <property type="match status" value="1"/>
</dbReference>
<evidence type="ECO:0000259" key="1">
    <source>
        <dbReference type="Pfam" id="PF03435"/>
    </source>
</evidence>
<proteinExistence type="predicted"/>
<dbReference type="Gene3D" id="3.40.50.720">
    <property type="entry name" value="NAD(P)-binding Rossmann-like Domain"/>
    <property type="match status" value="1"/>
</dbReference>
<dbReference type="GO" id="GO:0005886">
    <property type="term" value="C:plasma membrane"/>
    <property type="evidence" value="ECO:0007669"/>
    <property type="project" value="TreeGrafter"/>
</dbReference>
<name>A0A6J4V1Z3_9CYAN</name>
<dbReference type="InterPro" id="IPR005097">
    <property type="entry name" value="Sacchrp_dh_NADP-bd"/>
</dbReference>